<dbReference type="GO" id="GO:0008270">
    <property type="term" value="F:zinc ion binding"/>
    <property type="evidence" value="ECO:0007669"/>
    <property type="project" value="UniProtKB-KW"/>
</dbReference>
<feature type="region of interest" description="Disordered" evidence="5">
    <location>
        <begin position="35"/>
        <end position="66"/>
    </location>
</feature>
<keyword evidence="3 4" id="KW-0862">Zinc</keyword>
<reference evidence="7 8" key="1">
    <citation type="journal article" date="2015" name="Genome Biol. Evol.">
        <title>Comparative Genomics of a Bacterivorous Green Alga Reveals Evolutionary Causalities and Consequences of Phago-Mixotrophic Mode of Nutrition.</title>
        <authorList>
            <person name="Burns J.A."/>
            <person name="Paasch A."/>
            <person name="Narechania A."/>
            <person name="Kim E."/>
        </authorList>
    </citation>
    <scope>NUCLEOTIDE SEQUENCE [LARGE SCALE GENOMIC DNA]</scope>
    <source>
        <strain evidence="7 8">PLY_AMNH</strain>
    </source>
</reference>
<feature type="zinc finger region" description="C3H1-type" evidence="4">
    <location>
        <begin position="262"/>
        <end position="289"/>
    </location>
</feature>
<feature type="domain" description="C3H1-type" evidence="6">
    <location>
        <begin position="262"/>
        <end position="289"/>
    </location>
</feature>
<feature type="region of interest" description="Disordered" evidence="5">
    <location>
        <begin position="90"/>
        <end position="119"/>
    </location>
</feature>
<gene>
    <name evidence="7" type="ORF">CYMTET_37727</name>
</gene>
<evidence type="ECO:0000256" key="2">
    <source>
        <dbReference type="ARBA" id="ARBA00022771"/>
    </source>
</evidence>
<dbReference type="PROSITE" id="PS50103">
    <property type="entry name" value="ZF_C3H1"/>
    <property type="match status" value="2"/>
</dbReference>
<evidence type="ECO:0000313" key="8">
    <source>
        <dbReference type="Proteomes" id="UP001190700"/>
    </source>
</evidence>
<evidence type="ECO:0000256" key="5">
    <source>
        <dbReference type="SAM" id="MobiDB-lite"/>
    </source>
</evidence>
<dbReference type="EMBL" id="LGRX02025062">
    <property type="protein sequence ID" value="KAK3252998.1"/>
    <property type="molecule type" value="Genomic_DNA"/>
</dbReference>
<keyword evidence="2 4" id="KW-0863">Zinc-finger</keyword>
<dbReference type="AlphaFoldDB" id="A0AAE0F5Y5"/>
<sequence length="431" mass="46216">MNEQMNLMQQDQGIPELQLPSCLEVDTVLSDPIISNQDTHSHSQATTAPTTARPAISNGAPTAHPKAATMKYRPKLSGTTSHTAKMHAQANFQPAQTSRSLTWAQRGTKESSSAPTAKPLDWEKKIGRVCRFWLKGTCAKEGTCGFLHEQPPARSASGQGDRAAAQSKPPVPTSRISIHESGVPVSRPVPPLRRQACAECMQVMPREELLEDVDDTGLLYCNDCWDEYEEELLQAEVLRESAAQARNPGAVAAVLGPGGGKGISQVRCRFFNKGRCKYGSGCRFLHERCAASPEISSVNFKVAIFDDAPVAAKEKNIQDKLFQDGKAFPAYPPSDLAGPKEAEQWFEDTLKAKLLSVGGGPIQGGPLTNPGAGGVCKPACIRSVKSFIAARGSIFEMTDGDKSGSILVSLAQCPCGSGEFGADCLWCIRTT</sequence>
<evidence type="ECO:0000313" key="7">
    <source>
        <dbReference type="EMBL" id="KAK3252998.1"/>
    </source>
</evidence>
<dbReference type="SMART" id="SM00356">
    <property type="entry name" value="ZnF_C3H1"/>
    <property type="match status" value="2"/>
</dbReference>
<name>A0AAE0F5Y5_9CHLO</name>
<dbReference type="InterPro" id="IPR000571">
    <property type="entry name" value="Znf_CCCH"/>
</dbReference>
<evidence type="ECO:0000256" key="1">
    <source>
        <dbReference type="ARBA" id="ARBA00022723"/>
    </source>
</evidence>
<feature type="compositionally biased region" description="Polar residues" evidence="5">
    <location>
        <begin position="90"/>
        <end position="115"/>
    </location>
</feature>
<feature type="compositionally biased region" description="Low complexity" evidence="5">
    <location>
        <begin position="45"/>
        <end position="55"/>
    </location>
</feature>
<proteinExistence type="predicted"/>
<dbReference type="SUPFAM" id="SSF90229">
    <property type="entry name" value="CCCH zinc finger"/>
    <property type="match status" value="2"/>
</dbReference>
<evidence type="ECO:0000256" key="3">
    <source>
        <dbReference type="ARBA" id="ARBA00022833"/>
    </source>
</evidence>
<dbReference type="Pfam" id="PF00642">
    <property type="entry name" value="zf-CCCH"/>
    <property type="match status" value="1"/>
</dbReference>
<feature type="compositionally biased region" description="Polar residues" evidence="5">
    <location>
        <begin position="35"/>
        <end position="44"/>
    </location>
</feature>
<accession>A0AAE0F5Y5</accession>
<protein>
    <recommendedName>
        <fullName evidence="6">C3H1-type domain-containing protein</fullName>
    </recommendedName>
</protein>
<organism evidence="7 8">
    <name type="scientific">Cymbomonas tetramitiformis</name>
    <dbReference type="NCBI Taxonomy" id="36881"/>
    <lineage>
        <taxon>Eukaryota</taxon>
        <taxon>Viridiplantae</taxon>
        <taxon>Chlorophyta</taxon>
        <taxon>Pyramimonadophyceae</taxon>
        <taxon>Pyramimonadales</taxon>
        <taxon>Pyramimonadaceae</taxon>
        <taxon>Cymbomonas</taxon>
    </lineage>
</organism>
<evidence type="ECO:0000259" key="6">
    <source>
        <dbReference type="PROSITE" id="PS50103"/>
    </source>
</evidence>
<feature type="region of interest" description="Disordered" evidence="5">
    <location>
        <begin position="148"/>
        <end position="187"/>
    </location>
</feature>
<keyword evidence="8" id="KW-1185">Reference proteome</keyword>
<feature type="zinc finger region" description="C3H1-type" evidence="4">
    <location>
        <begin position="124"/>
        <end position="151"/>
    </location>
</feature>
<feature type="domain" description="C3H1-type" evidence="6">
    <location>
        <begin position="124"/>
        <end position="151"/>
    </location>
</feature>
<dbReference type="Gene3D" id="4.10.1000.10">
    <property type="entry name" value="Zinc finger, CCCH-type"/>
    <property type="match status" value="2"/>
</dbReference>
<dbReference type="Proteomes" id="UP001190700">
    <property type="component" value="Unassembled WGS sequence"/>
</dbReference>
<keyword evidence="1 4" id="KW-0479">Metal-binding</keyword>
<evidence type="ECO:0000256" key="4">
    <source>
        <dbReference type="PROSITE-ProRule" id="PRU00723"/>
    </source>
</evidence>
<comment type="caution">
    <text evidence="7">The sequence shown here is derived from an EMBL/GenBank/DDBJ whole genome shotgun (WGS) entry which is preliminary data.</text>
</comment>
<dbReference type="InterPro" id="IPR036855">
    <property type="entry name" value="Znf_CCCH_sf"/>
</dbReference>